<comment type="subcellular location">
    <subcellularLocation>
        <location evidence="1 5">Secreted</location>
    </subcellularLocation>
</comment>
<name>A0A833SU85_PHYIN</name>
<dbReference type="GO" id="GO:0005576">
    <property type="term" value="C:extracellular region"/>
    <property type="evidence" value="ECO:0007669"/>
    <property type="project" value="UniProtKB-SubCell"/>
</dbReference>
<evidence type="ECO:0000256" key="4">
    <source>
        <dbReference type="ARBA" id="ARBA00022729"/>
    </source>
</evidence>
<dbReference type="EMBL" id="WSZM01000426">
    <property type="protein sequence ID" value="KAF4033295.1"/>
    <property type="molecule type" value="Genomic_DNA"/>
</dbReference>
<evidence type="ECO:0000256" key="3">
    <source>
        <dbReference type="ARBA" id="ARBA00022525"/>
    </source>
</evidence>
<evidence type="ECO:0000256" key="5">
    <source>
        <dbReference type="RuleBase" id="RU367124"/>
    </source>
</evidence>
<feature type="signal peptide" evidence="5">
    <location>
        <begin position="1"/>
        <end position="20"/>
    </location>
</feature>
<organism evidence="6 7">
    <name type="scientific">Phytophthora infestans</name>
    <name type="common">Potato late blight agent</name>
    <name type="synonym">Botrytis infestans</name>
    <dbReference type="NCBI Taxonomy" id="4787"/>
    <lineage>
        <taxon>Eukaryota</taxon>
        <taxon>Sar</taxon>
        <taxon>Stramenopiles</taxon>
        <taxon>Oomycota</taxon>
        <taxon>Peronosporomycetes</taxon>
        <taxon>Peronosporales</taxon>
        <taxon>Peronosporaceae</taxon>
        <taxon>Phytophthora</taxon>
    </lineage>
</organism>
<comment type="caution">
    <text evidence="6">The sequence shown here is derived from an EMBL/GenBank/DDBJ whole genome shotgun (WGS) entry which is preliminary data.</text>
</comment>
<reference evidence="6" key="1">
    <citation type="submission" date="2020-04" db="EMBL/GenBank/DDBJ databases">
        <title>Hybrid Assembly of Korean Phytophthora infestans isolates.</title>
        <authorList>
            <person name="Prokchorchik M."/>
            <person name="Lee Y."/>
            <person name="Seo J."/>
            <person name="Cho J.-H."/>
            <person name="Park Y.-E."/>
            <person name="Jang D.-C."/>
            <person name="Im J.-S."/>
            <person name="Choi J.-G."/>
            <person name="Park H.-J."/>
            <person name="Lee G.-B."/>
            <person name="Lee Y.-G."/>
            <person name="Hong S.-Y."/>
            <person name="Cho K."/>
            <person name="Sohn K.H."/>
        </authorList>
    </citation>
    <scope>NUCLEOTIDE SEQUENCE</scope>
    <source>
        <strain evidence="6">KR_1_A1</strain>
    </source>
</reference>
<evidence type="ECO:0000256" key="2">
    <source>
        <dbReference type="ARBA" id="ARBA00010400"/>
    </source>
</evidence>
<feature type="chain" id="PRO_5033099810" description="RxLR effector protein" evidence="5">
    <location>
        <begin position="21"/>
        <end position="157"/>
    </location>
</feature>
<accession>A0A833SU85</accession>
<evidence type="ECO:0000313" key="7">
    <source>
        <dbReference type="Proteomes" id="UP000602510"/>
    </source>
</evidence>
<keyword evidence="3 5" id="KW-0964">Secreted</keyword>
<dbReference type="Proteomes" id="UP000602510">
    <property type="component" value="Unassembled WGS sequence"/>
</dbReference>
<dbReference type="Pfam" id="PF16810">
    <property type="entry name" value="RXLR"/>
    <property type="match status" value="1"/>
</dbReference>
<comment type="domain">
    <text evidence="5">The RxLR-dEER motif acts to carry the protein into the host cell cytoplasm through binding to cell surface phosphatidylinositol-3-phosphate.</text>
</comment>
<evidence type="ECO:0000256" key="1">
    <source>
        <dbReference type="ARBA" id="ARBA00004613"/>
    </source>
</evidence>
<gene>
    <name evidence="6" type="ORF">GN244_ATG14783</name>
</gene>
<protein>
    <recommendedName>
        <fullName evidence="5">RxLR effector protein</fullName>
    </recommendedName>
</protein>
<sequence>MRLIAGVLAGFLIICEATSASESDHTMAYQTAGTDNPQPTDAVENSIASKRFLRADVVMNRGVERIFEALKNLLPGAKIVAKDGASFSGTFVRKMLGDKAFRKQEFERWIRSDIDGTALRQMLGDMNKKGRAELLNRYTAFLGSKDGLVYYKPGPIA</sequence>
<proteinExistence type="inferred from homology"/>
<comment type="similarity">
    <text evidence="2 5">Belongs to the RxLR effector family.</text>
</comment>
<keyword evidence="4 5" id="KW-0732">Signal</keyword>
<keyword evidence="7" id="KW-1185">Reference proteome</keyword>
<evidence type="ECO:0000313" key="6">
    <source>
        <dbReference type="EMBL" id="KAF4033295.1"/>
    </source>
</evidence>
<dbReference type="AlphaFoldDB" id="A0A833SU85"/>
<comment type="function">
    <text evidence="5">Effector that suppresses plant defense responses during pathogen infection.</text>
</comment>
<dbReference type="InterPro" id="IPR031825">
    <property type="entry name" value="RXLR"/>
</dbReference>